<dbReference type="AlphaFoldDB" id="A0AAD8BXU0"/>
<evidence type="ECO:0000313" key="1">
    <source>
        <dbReference type="EMBL" id="KAK0062638.1"/>
    </source>
</evidence>
<dbReference type="EMBL" id="JASAOG010000024">
    <property type="protein sequence ID" value="KAK0062638.1"/>
    <property type="molecule type" value="Genomic_DNA"/>
</dbReference>
<organism evidence="1 2">
    <name type="scientific">Biomphalaria pfeifferi</name>
    <name type="common">Bloodfluke planorb</name>
    <name type="synonym">Freshwater snail</name>
    <dbReference type="NCBI Taxonomy" id="112525"/>
    <lineage>
        <taxon>Eukaryota</taxon>
        <taxon>Metazoa</taxon>
        <taxon>Spiralia</taxon>
        <taxon>Lophotrochozoa</taxon>
        <taxon>Mollusca</taxon>
        <taxon>Gastropoda</taxon>
        <taxon>Heterobranchia</taxon>
        <taxon>Euthyneura</taxon>
        <taxon>Panpulmonata</taxon>
        <taxon>Hygrophila</taxon>
        <taxon>Lymnaeoidea</taxon>
        <taxon>Planorbidae</taxon>
        <taxon>Biomphalaria</taxon>
    </lineage>
</organism>
<keyword evidence="2" id="KW-1185">Reference proteome</keyword>
<dbReference type="Proteomes" id="UP001233172">
    <property type="component" value="Unassembled WGS sequence"/>
</dbReference>
<feature type="non-terminal residue" evidence="1">
    <location>
        <position position="1"/>
    </location>
</feature>
<comment type="caution">
    <text evidence="1">The sequence shown here is derived from an EMBL/GenBank/DDBJ whole genome shotgun (WGS) entry which is preliminary data.</text>
</comment>
<proteinExistence type="predicted"/>
<reference evidence="1" key="1">
    <citation type="journal article" date="2023" name="PLoS Negl. Trop. Dis.">
        <title>A genome sequence for Biomphalaria pfeifferi, the major vector snail for the human-infecting parasite Schistosoma mansoni.</title>
        <authorList>
            <person name="Bu L."/>
            <person name="Lu L."/>
            <person name="Laidemitt M.R."/>
            <person name="Zhang S.M."/>
            <person name="Mutuku M."/>
            <person name="Mkoji G."/>
            <person name="Steinauer M."/>
            <person name="Loker E.S."/>
        </authorList>
    </citation>
    <scope>NUCLEOTIDE SEQUENCE</scope>
    <source>
        <strain evidence="1">KasaAsao</strain>
    </source>
</reference>
<accession>A0AAD8BXU0</accession>
<gene>
    <name evidence="1" type="ORF">Bpfe_007843</name>
</gene>
<sequence>PYVSYTGEGLNLSPFYLTSPHVSLIKKITSHVTSVNGLNFKPMVLNLVWDRYARQAGHVTHHGKI</sequence>
<reference evidence="1" key="2">
    <citation type="submission" date="2023-04" db="EMBL/GenBank/DDBJ databases">
        <authorList>
            <person name="Bu L."/>
            <person name="Lu L."/>
            <person name="Laidemitt M.R."/>
            <person name="Zhang S.M."/>
            <person name="Mutuku M."/>
            <person name="Mkoji G."/>
            <person name="Steinauer M."/>
            <person name="Loker E.S."/>
        </authorList>
    </citation>
    <scope>NUCLEOTIDE SEQUENCE</scope>
    <source>
        <strain evidence="1">KasaAsao</strain>
        <tissue evidence="1">Whole Snail</tissue>
    </source>
</reference>
<name>A0AAD8BXU0_BIOPF</name>
<evidence type="ECO:0000313" key="2">
    <source>
        <dbReference type="Proteomes" id="UP001233172"/>
    </source>
</evidence>
<protein>
    <submittedName>
        <fullName evidence="1">Uncharacterized protein</fullName>
    </submittedName>
</protein>